<gene>
    <name evidence="1" type="ORF">PGRI_003150</name>
</gene>
<organism evidence="1 2">
    <name type="scientific">Penicillium patulum</name>
    <name type="common">Penicillium griseofulvum</name>
    <dbReference type="NCBI Taxonomy" id="5078"/>
    <lineage>
        <taxon>Eukaryota</taxon>
        <taxon>Fungi</taxon>
        <taxon>Dikarya</taxon>
        <taxon>Ascomycota</taxon>
        <taxon>Pezizomycotina</taxon>
        <taxon>Eurotiomycetes</taxon>
        <taxon>Eurotiomycetidae</taxon>
        <taxon>Eurotiales</taxon>
        <taxon>Aspergillaceae</taxon>
        <taxon>Penicillium</taxon>
    </lineage>
</organism>
<dbReference type="AlphaFoldDB" id="A0A135LWE3"/>
<reference evidence="1 2" key="1">
    <citation type="journal article" date="2016" name="BMC Genomics">
        <title>Genome sequencing and secondary metabolism of the postharvest pathogen Penicillium griseofulvum.</title>
        <authorList>
            <person name="Banani H."/>
            <person name="Marcet-Houben M."/>
            <person name="Ballester A.R."/>
            <person name="Abbruscato P."/>
            <person name="Gonzalez-Candelas L."/>
            <person name="Gabaldon T."/>
            <person name="Spadaro D."/>
        </authorList>
    </citation>
    <scope>NUCLEOTIDE SEQUENCE [LARGE SCALE GENOMIC DNA]</scope>
    <source>
        <strain evidence="1 2">PG3</strain>
    </source>
</reference>
<accession>A0A135LWE3</accession>
<evidence type="ECO:0000313" key="1">
    <source>
        <dbReference type="EMBL" id="KXG53265.1"/>
    </source>
</evidence>
<keyword evidence="2" id="KW-1185">Reference proteome</keyword>
<dbReference type="RefSeq" id="XP_040651800.1">
    <property type="nucleotide sequence ID" value="XM_040788028.1"/>
</dbReference>
<comment type="caution">
    <text evidence="1">The sequence shown here is derived from an EMBL/GenBank/DDBJ whole genome shotgun (WGS) entry which is preliminary data.</text>
</comment>
<dbReference type="Proteomes" id="UP000070168">
    <property type="component" value="Unassembled WGS sequence"/>
</dbReference>
<dbReference type="EMBL" id="LHQR01000014">
    <property type="protein sequence ID" value="KXG53265.1"/>
    <property type="molecule type" value="Genomic_DNA"/>
</dbReference>
<protein>
    <submittedName>
        <fullName evidence="1">Uncharacterized protein</fullName>
    </submittedName>
</protein>
<proteinExistence type="predicted"/>
<sequence length="190" mass="21608">MASSINLPTPDDTLHVEEQSSIAKRDLGWKLARAMLFDHMSNNTILVNRIHEDLDAITTYPTIMDTVILTADSGYAPFKGCFDVQSLKTPNLTNSTNSITRKEEVGTLPLVAQHLLFDTRIKGILPMLDERGLWYKMTFEEFHSHSFLVLARAFVIAGSDLLWKYVFLRLASVQIQCRDGLEMRLELHEP</sequence>
<name>A0A135LWE3_PENPA</name>
<evidence type="ECO:0000313" key="2">
    <source>
        <dbReference type="Proteomes" id="UP000070168"/>
    </source>
</evidence>
<dbReference type="GeneID" id="63703328"/>